<dbReference type="GeneID" id="77008842"/>
<dbReference type="InterPro" id="IPR048647">
    <property type="entry name" value="RlmA_N"/>
</dbReference>
<proteinExistence type="predicted"/>
<keyword evidence="4" id="KW-0489">Methyltransferase</keyword>
<feature type="binding site" evidence="2">
    <location>
        <position position="218"/>
    </location>
    <ligand>
        <name>S-adenosyl-L-methionine</name>
        <dbReference type="ChEBI" id="CHEBI:59789"/>
    </ligand>
</feature>
<feature type="binding site" evidence="1">
    <location>
        <position position="23"/>
    </location>
    <ligand>
        <name>Zn(2+)</name>
        <dbReference type="ChEBI" id="CHEBI:29105"/>
    </ligand>
</feature>
<protein>
    <submittedName>
        <fullName evidence="4">Methyltransferase domain protein</fullName>
    </submittedName>
</protein>
<feature type="binding site" evidence="2">
    <location>
        <position position="83"/>
    </location>
    <ligand>
        <name>S-adenosyl-L-methionine</name>
        <dbReference type="ChEBI" id="CHEBI:59789"/>
    </ligand>
</feature>
<keyword evidence="5" id="KW-1185">Reference proteome</keyword>
<evidence type="ECO:0000259" key="3">
    <source>
        <dbReference type="Pfam" id="PF21302"/>
    </source>
</evidence>
<dbReference type="GO" id="GO:0032259">
    <property type="term" value="P:methylation"/>
    <property type="evidence" value="ECO:0007669"/>
    <property type="project" value="UniProtKB-KW"/>
</dbReference>
<feature type="binding site" evidence="1">
    <location>
        <position position="40"/>
    </location>
    <ligand>
        <name>Zn(2+)</name>
        <dbReference type="ChEBI" id="CHEBI:29105"/>
    </ligand>
</feature>
<dbReference type="SUPFAM" id="SSF53335">
    <property type="entry name" value="S-adenosyl-L-methionine-dependent methyltransferases"/>
    <property type="match status" value="1"/>
</dbReference>
<evidence type="ECO:0000313" key="5">
    <source>
        <dbReference type="Proteomes" id="UP000029278"/>
    </source>
</evidence>
<comment type="caution">
    <text evidence="4">The sequence shown here is derived from an EMBL/GenBank/DDBJ whole genome shotgun (WGS) entry which is preliminary data.</text>
</comment>
<dbReference type="Gene3D" id="3.40.50.150">
    <property type="entry name" value="Vaccinia Virus protein VP39"/>
    <property type="match status" value="1"/>
</dbReference>
<dbReference type="HOGENOM" id="CLU_050931_2_0_9"/>
<dbReference type="Pfam" id="PF21302">
    <property type="entry name" value="Zn_ribbon_RlmA"/>
    <property type="match status" value="1"/>
</dbReference>
<keyword evidence="4" id="KW-0808">Transferase</keyword>
<evidence type="ECO:0000313" key="4">
    <source>
        <dbReference type="EMBL" id="KFN07928.1"/>
    </source>
</evidence>
<dbReference type="STRING" id="44252.DJ90_3420"/>
<dbReference type="Proteomes" id="UP000029278">
    <property type="component" value="Unassembled WGS sequence"/>
</dbReference>
<keyword evidence="2" id="KW-0949">S-adenosyl-L-methionine</keyword>
<gene>
    <name evidence="4" type="ORF">DJ90_3420</name>
</gene>
<dbReference type="InterPro" id="IPR029063">
    <property type="entry name" value="SAM-dependent_MTases_sf"/>
</dbReference>
<evidence type="ECO:0000256" key="2">
    <source>
        <dbReference type="PIRSR" id="PIRSR018249-2"/>
    </source>
</evidence>
<dbReference type="PATRIC" id="fig|44252.3.peg.3554"/>
<reference evidence="4 5" key="1">
    <citation type="submission" date="2014-04" db="EMBL/GenBank/DDBJ databases">
        <authorList>
            <person name="Bishop-Lilly K.A."/>
            <person name="Broomall S.M."/>
            <person name="Chain P.S."/>
            <person name="Chertkov O."/>
            <person name="Coyne S.R."/>
            <person name="Daligault H.E."/>
            <person name="Davenport K.W."/>
            <person name="Erkkila T."/>
            <person name="Frey K.G."/>
            <person name="Gibbons H.S."/>
            <person name="Gu W."/>
            <person name="Jaissle J."/>
            <person name="Johnson S.L."/>
            <person name="Koroleva G.I."/>
            <person name="Ladner J.T."/>
            <person name="Lo C.-C."/>
            <person name="Minogue T.D."/>
            <person name="Munk C."/>
            <person name="Palacios G.F."/>
            <person name="Redden C.L."/>
            <person name="Rosenzweig C.N."/>
            <person name="Scholz M.B."/>
            <person name="Teshima H."/>
            <person name="Xu Y."/>
        </authorList>
    </citation>
    <scope>NUCLEOTIDE SEQUENCE [LARGE SCALE GENOMIC DNA]</scope>
    <source>
        <strain evidence="4 5">8244</strain>
    </source>
</reference>
<dbReference type="InterPro" id="IPR016718">
    <property type="entry name" value="rRNA_m1G-MeTrfase_A_prd"/>
</dbReference>
<dbReference type="EMBL" id="JMQA01000030">
    <property type="protein sequence ID" value="KFN07928.1"/>
    <property type="molecule type" value="Genomic_DNA"/>
</dbReference>
<accession>A0A090ZBY7</accession>
<evidence type="ECO:0000256" key="1">
    <source>
        <dbReference type="PIRSR" id="PIRSR018249-1"/>
    </source>
</evidence>
<organism evidence="4 5">
    <name type="scientific">Paenibacillus macerans</name>
    <name type="common">Bacillus macerans</name>
    <dbReference type="NCBI Taxonomy" id="44252"/>
    <lineage>
        <taxon>Bacteria</taxon>
        <taxon>Bacillati</taxon>
        <taxon>Bacillota</taxon>
        <taxon>Bacilli</taxon>
        <taxon>Bacillales</taxon>
        <taxon>Paenibacillaceae</taxon>
        <taxon>Paenibacillus</taxon>
    </lineage>
</organism>
<dbReference type="RefSeq" id="WP_051985636.1">
    <property type="nucleotide sequence ID" value="NZ_BGML01000001.1"/>
</dbReference>
<feature type="binding site" evidence="1">
    <location>
        <position position="44"/>
    </location>
    <ligand>
        <name>Zn(2+)</name>
        <dbReference type="ChEBI" id="CHEBI:29105"/>
    </ligand>
</feature>
<dbReference type="AlphaFoldDB" id="A0A090ZBY7"/>
<dbReference type="GO" id="GO:0046872">
    <property type="term" value="F:metal ion binding"/>
    <property type="evidence" value="ECO:0007669"/>
    <property type="project" value="UniProtKB-KW"/>
</dbReference>
<name>A0A090ZBY7_PAEMA</name>
<dbReference type="PIRSF" id="PIRSF018249">
    <property type="entry name" value="MyrA_prd"/>
    <property type="match status" value="1"/>
</dbReference>
<keyword evidence="1" id="KW-0479">Metal-binding</keyword>
<feature type="domain" description="23S rRNA (guanine(745)-N(1))-methyltransferase N-terminal" evidence="3">
    <location>
        <begin position="21"/>
        <end position="65"/>
    </location>
</feature>
<sequence length="311" mass="34486">MSANGKITAWQSLFAEYAHLFICPICSGRMAVDHLKSLICPQGHCFDLAKPGYVHLLPRAAKTTKYDGRLFEARRLLHERGYFEPLISALCGEIANRLPALAPDKPVIMDAGCGEGSHLSAILHKLGTGPLGAPLGIGIDISKEGIRLAAKHAAADVQNGRKERHDILWCVSDLAQNPFADGGMHGILNLLSPSNYAEFKRLLAPGGLLIKVVPETEYLQPLRARFYGDSAKKSYSNARTVERFAEHFELVLSRRIQYPVTLRHDEIRHLVAMTPLLWNLPADQAARVTRQPELTVMFDYRVLIGTNRCCD</sequence>
<feature type="binding site" evidence="1">
    <location>
        <position position="26"/>
    </location>
    <ligand>
        <name>Zn(2+)</name>
        <dbReference type="ChEBI" id="CHEBI:29105"/>
    </ligand>
</feature>
<dbReference type="GO" id="GO:0008168">
    <property type="term" value="F:methyltransferase activity"/>
    <property type="evidence" value="ECO:0007669"/>
    <property type="project" value="UniProtKB-KW"/>
</dbReference>
<dbReference type="OrthoDB" id="5522265at2"/>
<keyword evidence="1" id="KW-0862">Zinc</keyword>
<feature type="binding site" evidence="2">
    <location>
        <begin position="115"/>
        <end position="116"/>
    </location>
    <ligand>
        <name>S-adenosyl-L-methionine</name>
        <dbReference type="ChEBI" id="CHEBI:59789"/>
    </ligand>
</feature>